<dbReference type="STRING" id="452652.KSE_09600"/>
<keyword evidence="3" id="KW-1185">Reference proteome</keyword>
<proteinExistence type="predicted"/>
<evidence type="ECO:0000313" key="2">
    <source>
        <dbReference type="EMBL" id="BAJ26796.1"/>
    </source>
</evidence>
<accession>E4N6G5</accession>
<gene>
    <name evidence="2" type="ordered locus">KSE_09600</name>
</gene>
<dbReference type="HOGENOM" id="CLU_1084949_0_0_11"/>
<evidence type="ECO:0000313" key="3">
    <source>
        <dbReference type="Proteomes" id="UP000007076"/>
    </source>
</evidence>
<feature type="region of interest" description="Disordered" evidence="1">
    <location>
        <begin position="228"/>
        <end position="256"/>
    </location>
</feature>
<feature type="compositionally biased region" description="Basic residues" evidence="1">
    <location>
        <begin position="243"/>
        <end position="256"/>
    </location>
</feature>
<dbReference type="KEGG" id="ksk:KSE_09600"/>
<reference evidence="2 3" key="1">
    <citation type="journal article" date="2010" name="DNA Res.">
        <title>Genome sequence of Kitasatospora setae NBRC 14216T: an evolutionary snapshot of the family Streptomycetaceae.</title>
        <authorList>
            <person name="Ichikawa N."/>
            <person name="Oguchi A."/>
            <person name="Ikeda H."/>
            <person name="Ishikawa J."/>
            <person name="Kitani S."/>
            <person name="Watanabe Y."/>
            <person name="Nakamura S."/>
            <person name="Katano Y."/>
            <person name="Kishi E."/>
            <person name="Sasagawa M."/>
            <person name="Ankai A."/>
            <person name="Fukui S."/>
            <person name="Hashimoto Y."/>
            <person name="Kamata S."/>
            <person name="Otoguro M."/>
            <person name="Tanikawa S."/>
            <person name="Nihira T."/>
            <person name="Horinouchi S."/>
            <person name="Ohnishi Y."/>
            <person name="Hayakawa M."/>
            <person name="Kuzuyama T."/>
            <person name="Arisawa A."/>
            <person name="Nomoto F."/>
            <person name="Miura H."/>
            <person name="Takahashi Y."/>
            <person name="Fujita N."/>
        </authorList>
    </citation>
    <scope>NUCLEOTIDE SEQUENCE [LARGE SCALE GENOMIC DNA]</scope>
    <source>
        <strain evidence="3">ATCC 33774 / DSM 43861 / JCM 3304 / KCC A-0304 / NBRC 14216 / KM-6054</strain>
    </source>
</reference>
<dbReference type="Proteomes" id="UP000007076">
    <property type="component" value="Chromosome"/>
</dbReference>
<organism evidence="2 3">
    <name type="scientific">Kitasatospora setae (strain ATCC 33774 / DSM 43861 / JCM 3304 / KCC A-0304 / NBRC 14216 / KM-6054)</name>
    <name type="common">Streptomyces setae</name>
    <dbReference type="NCBI Taxonomy" id="452652"/>
    <lineage>
        <taxon>Bacteria</taxon>
        <taxon>Bacillati</taxon>
        <taxon>Actinomycetota</taxon>
        <taxon>Actinomycetes</taxon>
        <taxon>Kitasatosporales</taxon>
        <taxon>Streptomycetaceae</taxon>
        <taxon>Kitasatospora</taxon>
    </lineage>
</organism>
<dbReference type="EMBL" id="AP010968">
    <property type="protein sequence ID" value="BAJ26796.1"/>
    <property type="molecule type" value="Genomic_DNA"/>
</dbReference>
<dbReference type="PATRIC" id="fig|452652.3.peg.951"/>
<dbReference type="AlphaFoldDB" id="E4N6G5"/>
<name>E4N6G5_KITSK</name>
<sequence length="256" mass="26745">MRPLLLPQARRTPVPAAAPDFATPLGPLAFTAAPDGTALPARPDRLWRLPSGALLARWSGPDTELELLVTAYRPEPLDPARTATGACGALWCLRARREVRPAFTAALTDPPPGTGSGYDGGQHVAALEVDGGGHRLTLHGPDAEAIGLLAATDPDVPTRWAGLAPVGWGEHYPPGRPALHWTLPALPPGEHVLLSASAAWLPADPAAEEDEDDQAARWGALTHPDAILAAAAPGTPEPPGALRRNRTRRASRIGPA</sequence>
<protein>
    <submittedName>
        <fullName evidence="2">Uncharacterized protein</fullName>
    </submittedName>
</protein>
<dbReference type="RefSeq" id="WP_014134115.1">
    <property type="nucleotide sequence ID" value="NC_016109.1"/>
</dbReference>
<evidence type="ECO:0000256" key="1">
    <source>
        <dbReference type="SAM" id="MobiDB-lite"/>
    </source>
</evidence>
<dbReference type="eggNOG" id="ENOG502ZH2D">
    <property type="taxonomic scope" value="Bacteria"/>
</dbReference>